<feature type="non-terminal residue" evidence="1">
    <location>
        <position position="112"/>
    </location>
</feature>
<dbReference type="SUPFAM" id="SSF53686">
    <property type="entry name" value="Tryptophan synthase beta subunit-like PLP-dependent enzymes"/>
    <property type="match status" value="1"/>
</dbReference>
<dbReference type="EMBL" id="UINC01116686">
    <property type="protein sequence ID" value="SVC88594.1"/>
    <property type="molecule type" value="Genomic_DNA"/>
</dbReference>
<sequence>MEFKAWFQCINLDCQSRYELTDIVYRCRECDELLEVQHDMELLKKRPTDEWRTLFDSRDQRNEWPYGSSVWAKRELVCPNVSNDNIVSTYEGGTNLFWAERLGHQIGLNDLW</sequence>
<reference evidence="1" key="1">
    <citation type="submission" date="2018-05" db="EMBL/GenBank/DDBJ databases">
        <authorList>
            <person name="Lanie J.A."/>
            <person name="Ng W.-L."/>
            <person name="Kazmierczak K.M."/>
            <person name="Andrzejewski T.M."/>
            <person name="Davidsen T.M."/>
            <person name="Wayne K.J."/>
            <person name="Tettelin H."/>
            <person name="Glass J.I."/>
            <person name="Rusch D."/>
            <person name="Podicherti R."/>
            <person name="Tsui H.-C.T."/>
            <person name="Winkler M.E."/>
        </authorList>
    </citation>
    <scope>NUCLEOTIDE SEQUENCE</scope>
</reference>
<dbReference type="InterPro" id="IPR036052">
    <property type="entry name" value="TrpB-like_PALP_sf"/>
</dbReference>
<evidence type="ECO:0000313" key="1">
    <source>
        <dbReference type="EMBL" id="SVC88594.1"/>
    </source>
</evidence>
<name>A0A382QSV7_9ZZZZ</name>
<accession>A0A382QSV7</accession>
<protein>
    <recommendedName>
        <fullName evidence="2">Threonine synthase</fullName>
    </recommendedName>
</protein>
<dbReference type="Gene3D" id="3.40.50.1100">
    <property type="match status" value="1"/>
</dbReference>
<dbReference type="AlphaFoldDB" id="A0A382QSV7"/>
<evidence type="ECO:0008006" key="2">
    <source>
        <dbReference type="Google" id="ProtNLM"/>
    </source>
</evidence>
<gene>
    <name evidence="1" type="ORF">METZ01_LOCUS341448</name>
</gene>
<proteinExistence type="predicted"/>
<organism evidence="1">
    <name type="scientific">marine metagenome</name>
    <dbReference type="NCBI Taxonomy" id="408172"/>
    <lineage>
        <taxon>unclassified sequences</taxon>
        <taxon>metagenomes</taxon>
        <taxon>ecological metagenomes</taxon>
    </lineage>
</organism>